<dbReference type="EMBL" id="JAGQDG010000009">
    <property type="protein sequence ID" value="MBQ0937619.1"/>
    <property type="molecule type" value="Genomic_DNA"/>
</dbReference>
<dbReference type="RefSeq" id="WP_380295588.1">
    <property type="nucleotide sequence ID" value="NZ_JBHUKC010000001.1"/>
</dbReference>
<name>A0ABS5E2T2_9BURK</name>
<evidence type="ECO:0000313" key="1">
    <source>
        <dbReference type="EMBL" id="MBQ0937619.1"/>
    </source>
</evidence>
<comment type="caution">
    <text evidence="1">The sequence shown here is derived from an EMBL/GenBank/DDBJ whole genome shotgun (WGS) entry which is preliminary data.</text>
</comment>
<organism evidence="1 2">
    <name type="scientific">Ideonella paludis</name>
    <dbReference type="NCBI Taxonomy" id="1233411"/>
    <lineage>
        <taxon>Bacteria</taxon>
        <taxon>Pseudomonadati</taxon>
        <taxon>Pseudomonadota</taxon>
        <taxon>Betaproteobacteria</taxon>
        <taxon>Burkholderiales</taxon>
        <taxon>Sphaerotilaceae</taxon>
        <taxon>Ideonella</taxon>
    </lineage>
</organism>
<evidence type="ECO:0008006" key="3">
    <source>
        <dbReference type="Google" id="ProtNLM"/>
    </source>
</evidence>
<accession>A0ABS5E2T2</accession>
<keyword evidence="2" id="KW-1185">Reference proteome</keyword>
<evidence type="ECO:0000313" key="2">
    <source>
        <dbReference type="Proteomes" id="UP000672097"/>
    </source>
</evidence>
<proteinExistence type="predicted"/>
<gene>
    <name evidence="1" type="ORF">KAK11_20000</name>
</gene>
<protein>
    <recommendedName>
        <fullName evidence="3">DUF2946 domain-containing protein</fullName>
    </recommendedName>
</protein>
<dbReference type="Proteomes" id="UP000672097">
    <property type="component" value="Unassembled WGS sequence"/>
</dbReference>
<sequence length="116" mass="11911">MRRSVRGRASSWLWALVLALVLPSLWGHWHRVAHAPGLNGAAAALSATVHDGHASGTAECRVLDQAACADGLALLLAAMPVVLAAPPREATVMGPGATARTLAPYAARAPPLDPVV</sequence>
<reference evidence="1 2" key="1">
    <citation type="submission" date="2021-04" db="EMBL/GenBank/DDBJ databases">
        <title>The genome sequence of type strain Ideonella paludis KCTC 32238.</title>
        <authorList>
            <person name="Liu Y."/>
        </authorList>
    </citation>
    <scope>NUCLEOTIDE SEQUENCE [LARGE SCALE GENOMIC DNA]</scope>
    <source>
        <strain evidence="1 2">KCTC 32238</strain>
    </source>
</reference>